<name>A0A364ND73_STELY</name>
<gene>
    <name evidence="4" type="ORF">DDE83_001384</name>
</gene>
<dbReference type="InterPro" id="IPR001214">
    <property type="entry name" value="SET_dom"/>
</dbReference>
<dbReference type="SUPFAM" id="SSF48452">
    <property type="entry name" value="TPR-like"/>
    <property type="match status" value="1"/>
</dbReference>
<dbReference type="InterPro" id="IPR016193">
    <property type="entry name" value="Cytidine_deaminase-like"/>
</dbReference>
<dbReference type="Gene3D" id="2.170.270.10">
    <property type="entry name" value="SET domain"/>
    <property type="match status" value="1"/>
</dbReference>
<dbReference type="Pfam" id="PF00856">
    <property type="entry name" value="SET"/>
    <property type="match status" value="1"/>
</dbReference>
<evidence type="ECO:0000256" key="2">
    <source>
        <dbReference type="SAM" id="MobiDB-lite"/>
    </source>
</evidence>
<dbReference type="SMART" id="SM00317">
    <property type="entry name" value="SET"/>
    <property type="match status" value="1"/>
</dbReference>
<reference evidence="5" key="1">
    <citation type="submission" date="2018-05" db="EMBL/GenBank/DDBJ databases">
        <title>Draft genome sequence of Stemphylium lycopersici strain CIDEFI 213.</title>
        <authorList>
            <person name="Medina R."/>
            <person name="Franco M.E.E."/>
            <person name="Lucentini C.G."/>
            <person name="Saparrat M.C.N."/>
            <person name="Balatti P.A."/>
        </authorList>
    </citation>
    <scope>NUCLEOTIDE SEQUENCE [LARGE SCALE GENOMIC DNA]</scope>
    <source>
        <strain evidence="5">CIDEFI 213</strain>
    </source>
</reference>
<dbReference type="GO" id="GO:0003824">
    <property type="term" value="F:catalytic activity"/>
    <property type="evidence" value="ECO:0007669"/>
    <property type="project" value="InterPro"/>
</dbReference>
<dbReference type="EMBL" id="QGDH01000014">
    <property type="protein sequence ID" value="RAR15147.1"/>
    <property type="molecule type" value="Genomic_DNA"/>
</dbReference>
<evidence type="ECO:0000313" key="5">
    <source>
        <dbReference type="Proteomes" id="UP000249619"/>
    </source>
</evidence>
<dbReference type="InterPro" id="IPR019734">
    <property type="entry name" value="TPR_rpt"/>
</dbReference>
<dbReference type="Gene3D" id="1.25.40.10">
    <property type="entry name" value="Tetratricopeptide repeat domain"/>
    <property type="match status" value="1"/>
</dbReference>
<dbReference type="PROSITE" id="PS50280">
    <property type="entry name" value="SET"/>
    <property type="match status" value="1"/>
</dbReference>
<keyword evidence="5" id="KW-1185">Reference proteome</keyword>
<dbReference type="SUPFAM" id="SSF82199">
    <property type="entry name" value="SET domain"/>
    <property type="match status" value="1"/>
</dbReference>
<dbReference type="Pfam" id="PF00383">
    <property type="entry name" value="dCMP_cyt_deam_1"/>
    <property type="match status" value="1"/>
</dbReference>
<comment type="caution">
    <text evidence="4">The sequence shown here is derived from an EMBL/GenBank/DDBJ whole genome shotgun (WGS) entry which is preliminary data.</text>
</comment>
<organism evidence="4 5">
    <name type="scientific">Stemphylium lycopersici</name>
    <name type="common">Tomato gray leaf spot disease fungus</name>
    <name type="synonym">Thyrospora lycopersici</name>
    <dbReference type="NCBI Taxonomy" id="183478"/>
    <lineage>
        <taxon>Eukaryota</taxon>
        <taxon>Fungi</taxon>
        <taxon>Dikarya</taxon>
        <taxon>Ascomycota</taxon>
        <taxon>Pezizomycotina</taxon>
        <taxon>Dothideomycetes</taxon>
        <taxon>Pleosporomycetidae</taxon>
        <taxon>Pleosporales</taxon>
        <taxon>Pleosporineae</taxon>
        <taxon>Pleosporaceae</taxon>
        <taxon>Stemphylium</taxon>
    </lineage>
</organism>
<protein>
    <submittedName>
        <fullName evidence="4">SET domain-containing protein</fullName>
    </submittedName>
</protein>
<dbReference type="AlphaFoldDB" id="A0A364ND73"/>
<dbReference type="InterPro" id="IPR046341">
    <property type="entry name" value="SET_dom_sf"/>
</dbReference>
<dbReference type="PROSITE" id="PS50005">
    <property type="entry name" value="TPR"/>
    <property type="match status" value="1"/>
</dbReference>
<dbReference type="PANTHER" id="PTHR47643">
    <property type="entry name" value="TPR DOMAIN PROTEIN (AFU_ORTHOLOGUE AFUA_5G12710)"/>
    <property type="match status" value="1"/>
</dbReference>
<accession>A0A364ND73</accession>
<dbReference type="InterPro" id="IPR002125">
    <property type="entry name" value="CMP_dCMP_dom"/>
</dbReference>
<feature type="repeat" description="TPR" evidence="1">
    <location>
        <begin position="505"/>
        <end position="538"/>
    </location>
</feature>
<dbReference type="SUPFAM" id="SSF53927">
    <property type="entry name" value="Cytidine deaminase-like"/>
    <property type="match status" value="1"/>
</dbReference>
<dbReference type="OrthoDB" id="438641at2759"/>
<keyword evidence="1" id="KW-0802">TPR repeat</keyword>
<dbReference type="PANTHER" id="PTHR47643:SF2">
    <property type="entry name" value="TPR DOMAIN PROTEIN (AFU_ORTHOLOGUE AFUA_5G12710)"/>
    <property type="match status" value="1"/>
</dbReference>
<evidence type="ECO:0000313" key="4">
    <source>
        <dbReference type="EMBL" id="RAR15147.1"/>
    </source>
</evidence>
<proteinExistence type="predicted"/>
<dbReference type="InterPro" id="IPR011990">
    <property type="entry name" value="TPR-like_helical_dom_sf"/>
</dbReference>
<dbReference type="STRING" id="183478.A0A364ND73"/>
<feature type="domain" description="SET" evidence="3">
    <location>
        <begin position="583"/>
        <end position="761"/>
    </location>
</feature>
<dbReference type="Gene3D" id="3.40.140.10">
    <property type="entry name" value="Cytidine Deaminase, domain 2"/>
    <property type="match status" value="1"/>
</dbReference>
<evidence type="ECO:0000256" key="1">
    <source>
        <dbReference type="PROSITE-ProRule" id="PRU00339"/>
    </source>
</evidence>
<feature type="region of interest" description="Disordered" evidence="2">
    <location>
        <begin position="237"/>
        <end position="259"/>
    </location>
</feature>
<dbReference type="GO" id="GO:0006139">
    <property type="term" value="P:nucleobase-containing compound metabolic process"/>
    <property type="evidence" value="ECO:0007669"/>
    <property type="project" value="UniProtKB-ARBA"/>
</dbReference>
<sequence length="864" mass="97176">MSANVASTPPIPEKLVSQLLSTIEERIIPLTRQGVSNGSKLFGAAILCRKDLSPYTLATNNERISPLLHGEINCIQQFCTVDFPDPSTRPHPAKDCIFLATHEPCSLCLSGITWAGFNEFYYLFTYEDSRDLFGIPYDIDILQEVFRVKGEAESEEQVPGRQLYNRKNKFFTAKSFADVVGEIGDEIERKRLLGEIERCFTSENKMANNPKAENTIYLTEVEAERIQSTVRDRLKKCTEQHGNPKAPRDKTAAHQQATGSALMADMGGAPDPDLMQTQGKTASTIPAIGVGQPYPPCIVPSSELEPMKMSDLKMETHHRGRKLVVKRESPVVTLVARSWTMVQDEDGSDAERLEVLLHKSRYGEDVLESAKLFIIKEPYFTLTDQGEPTIRIDHPSDLIICHEDIYNVKTFDDGEKAEKAATRFKTQGNTALKQQDLPLAHEKYTAGLAIAKQDIVSGSNPDLARDIYRNRAYVNLLLGRLDEVKTDARASLTGRDDQKSKELDSKAYYRAGSAAYNQSCWQEAKSLFQEQQKLTPEDKDAKVQLKKIEARLREEETGSYDLMKIRTSLSKSRSRVEAGNFTKNTQVKDSPGKGRGLYATRDIPAGEIVMCEKAFCVVWGHEEDTLTAMTYDIRDDRIRVAPVGLAKALVQKCLNQPSQTKRLMELFGDYQGDGKDVFENDDGAIVDAYRVHDIMSRNAFGPGSQFGEESARNASTGVWKHAAYINHSCLSNTEKQFAGDLIIIRATEHIKAGDEIFHPYDASLDYETRQGFLERTWGFRCVCKLCEAEKEDGKEVREKRMELLGEADAFLEKTPWAGAKRLALRKAQNLIRGLDATYDEKRWEGLPRRHIDGLKIWLVKASPR</sequence>
<dbReference type="Proteomes" id="UP000249619">
    <property type="component" value="Unassembled WGS sequence"/>
</dbReference>
<dbReference type="InterPro" id="IPR053209">
    <property type="entry name" value="Gramillin-biosynth_MTr"/>
</dbReference>
<evidence type="ECO:0000259" key="3">
    <source>
        <dbReference type="PROSITE" id="PS50280"/>
    </source>
</evidence>